<accession>A0A084JEY0</accession>
<evidence type="ECO:0000313" key="3">
    <source>
        <dbReference type="Proteomes" id="UP000028542"/>
    </source>
</evidence>
<sequence length="236" mass="26922">MLQCNQSENLENYSDFNLGVTKIPIILSEFETQVFIETIIKFPEPVFQVKSLEKNVFLNKCELILDTNKLFIRGFIKEDVEYATASTIRENIISGNIKKSTFNIPFQCSIKVPFTTPILAPRCSSSIELGIINPTINSIGISEKNYEYFGFFNEKVCCELDSIEIMETSRKENISLLENTLEKSQIFENIRKKIILTLKLNLIQDKKIFISNQKESSNSLQPFSGTIPGHAKQGCR</sequence>
<dbReference type="AlphaFoldDB" id="A0A084JEY0"/>
<reference evidence="2 3" key="1">
    <citation type="submission" date="2014-07" db="EMBL/GenBank/DDBJ databases">
        <title>Draft genome of Clostridium sulfidigenes 113A isolated from sediments associated with methane hydrate from Krishna Godavari basin.</title>
        <authorList>
            <person name="Honkalas V.S."/>
            <person name="Dabir A.P."/>
            <person name="Arora P."/>
            <person name="Dhakephalkar P.K."/>
        </authorList>
    </citation>
    <scope>NUCLEOTIDE SEQUENCE [LARGE SCALE GENOMIC DNA]</scope>
    <source>
        <strain evidence="2 3">113A</strain>
    </source>
</reference>
<comment type="caution">
    <text evidence="2">The sequence shown here is derived from an EMBL/GenBank/DDBJ whole genome shotgun (WGS) entry which is preliminary data.</text>
</comment>
<evidence type="ECO:0000313" key="2">
    <source>
        <dbReference type="EMBL" id="KEZ87514.1"/>
    </source>
</evidence>
<keyword evidence="3" id="KW-1185">Reference proteome</keyword>
<gene>
    <name evidence="2" type="ORF">IO99_05405</name>
</gene>
<dbReference type="STRING" id="318464.IO99_05405"/>
<dbReference type="eggNOG" id="ENOG5030GDX">
    <property type="taxonomic scope" value="Bacteria"/>
</dbReference>
<dbReference type="Proteomes" id="UP000028542">
    <property type="component" value="Unassembled WGS sequence"/>
</dbReference>
<feature type="region of interest" description="Disordered" evidence="1">
    <location>
        <begin position="217"/>
        <end position="236"/>
    </location>
</feature>
<evidence type="ECO:0008006" key="4">
    <source>
        <dbReference type="Google" id="ProtNLM"/>
    </source>
</evidence>
<name>A0A084JEY0_9CLOT</name>
<evidence type="ECO:0000256" key="1">
    <source>
        <dbReference type="SAM" id="MobiDB-lite"/>
    </source>
</evidence>
<dbReference type="EMBL" id="JPMD01000011">
    <property type="protein sequence ID" value="KEZ87514.1"/>
    <property type="molecule type" value="Genomic_DNA"/>
</dbReference>
<organism evidence="2 3">
    <name type="scientific">Clostridium sulfidigenes</name>
    <dbReference type="NCBI Taxonomy" id="318464"/>
    <lineage>
        <taxon>Bacteria</taxon>
        <taxon>Bacillati</taxon>
        <taxon>Bacillota</taxon>
        <taxon>Clostridia</taxon>
        <taxon>Eubacteriales</taxon>
        <taxon>Clostridiaceae</taxon>
        <taxon>Clostridium</taxon>
    </lineage>
</organism>
<protein>
    <recommendedName>
        <fullName evidence="4">SipL SPOCS domain-containing protein</fullName>
    </recommendedName>
</protein>
<proteinExistence type="predicted"/>